<name>A0ABQ6YC18_9GAMM</name>
<feature type="transmembrane region" description="Helical" evidence="1">
    <location>
        <begin position="6"/>
        <end position="26"/>
    </location>
</feature>
<keyword evidence="1" id="KW-1133">Transmembrane helix</keyword>
<keyword evidence="1" id="KW-0812">Transmembrane</keyword>
<protein>
    <recommendedName>
        <fullName evidence="4">SIR2-like domain-containing protein</fullName>
    </recommendedName>
</protein>
<evidence type="ECO:0008006" key="4">
    <source>
        <dbReference type="Google" id="ProtNLM"/>
    </source>
</evidence>
<dbReference type="EMBL" id="AQPF01000003">
    <property type="protein sequence ID" value="KAF0807660.1"/>
    <property type="molecule type" value="Genomic_DNA"/>
</dbReference>
<evidence type="ECO:0000313" key="3">
    <source>
        <dbReference type="Proteomes" id="UP000771797"/>
    </source>
</evidence>
<gene>
    <name evidence="2" type="ORF">A6D6_00657</name>
</gene>
<keyword evidence="3" id="KW-1185">Reference proteome</keyword>
<comment type="caution">
    <text evidence="2">The sequence shown here is derived from an EMBL/GenBank/DDBJ whole genome shotgun (WGS) entry which is preliminary data.</text>
</comment>
<dbReference type="Proteomes" id="UP000771797">
    <property type="component" value="Unassembled WGS sequence"/>
</dbReference>
<sequence>MDRIVYVLGAGFSAPLGLPVMSNFLFKSKDMYLSDPEKYEHFDKVFEKIQEISVAKNYYKTNLFNIEEILSILEMSEFLDGLRLKDEFVRYIRDVIDFYTPRLGEIHRPGNWDDFVFGRGENNKLFGFFVANLFGIKFREHDDRQRGKRAFFADISRNRNKYDVISLNYDLVLEGYSDFINENYQVDRPLSFIKSQYKEGDDSPHLAKLHGCVEDGNIVPPTWAKGRDSGIVPAWKAAFSILEGASHLRFIGYSLPDADSYIKYLLKSAVLKSQNLKSIDVICIDSDGSTKKRYDDFFDFPFYRFKNCSVLDYLKGLLETMPSKVAQPFKEVDAALIERGHEKFMKS</sequence>
<reference evidence="2 3" key="1">
    <citation type="submission" date="2012-09" db="EMBL/GenBank/DDBJ databases">
        <title>Genome Sequence of alkane-degrading Bacterium Alcanivorax sp. 6-D-6.</title>
        <authorList>
            <person name="Lai Q."/>
            <person name="Shao Z."/>
        </authorList>
    </citation>
    <scope>NUCLEOTIDE SEQUENCE [LARGE SCALE GENOMIC DNA]</scope>
    <source>
        <strain evidence="2 3">6-D-6</strain>
    </source>
</reference>
<evidence type="ECO:0000256" key="1">
    <source>
        <dbReference type="SAM" id="Phobius"/>
    </source>
</evidence>
<evidence type="ECO:0000313" key="2">
    <source>
        <dbReference type="EMBL" id="KAF0807660.1"/>
    </source>
</evidence>
<dbReference type="RefSeq" id="WP_159659925.1">
    <property type="nucleotide sequence ID" value="NZ_AQPF01000003.1"/>
</dbReference>
<keyword evidence="1" id="KW-0472">Membrane</keyword>
<organism evidence="2 3">
    <name type="scientific">Alcanivorax xiamenensis</name>
    <dbReference type="NCBI Taxonomy" id="1177156"/>
    <lineage>
        <taxon>Bacteria</taxon>
        <taxon>Pseudomonadati</taxon>
        <taxon>Pseudomonadota</taxon>
        <taxon>Gammaproteobacteria</taxon>
        <taxon>Oceanospirillales</taxon>
        <taxon>Alcanivoracaceae</taxon>
        <taxon>Alcanivorax</taxon>
    </lineage>
</organism>
<dbReference type="Pfam" id="PF13289">
    <property type="entry name" value="SIR2_2"/>
    <property type="match status" value="1"/>
</dbReference>
<accession>A0ABQ6YC18</accession>
<proteinExistence type="predicted"/>